<keyword evidence="4" id="KW-1185">Reference proteome</keyword>
<evidence type="ECO:0000256" key="2">
    <source>
        <dbReference type="SAM" id="SignalP"/>
    </source>
</evidence>
<accession>A0A291QED5</accession>
<protein>
    <recommendedName>
        <fullName evidence="5">Lipoprotein</fullName>
    </recommendedName>
</protein>
<feature type="signal peptide" evidence="2">
    <location>
        <begin position="1"/>
        <end position="26"/>
    </location>
</feature>
<dbReference type="PROSITE" id="PS51257">
    <property type="entry name" value="PROKAR_LIPOPROTEIN"/>
    <property type="match status" value="1"/>
</dbReference>
<reference evidence="3 4" key="1">
    <citation type="submission" date="2017-08" db="EMBL/GenBank/DDBJ databases">
        <title>Complete Genome Sequence of Streptomyces formicae KY5, the formicamycin producer.</title>
        <authorList>
            <person name="Holmes N.A."/>
            <person name="Devine R."/>
            <person name="Qin Z."/>
            <person name="Seipke R.F."/>
            <person name="Wilkinson B."/>
            <person name="Hutchings M.I."/>
        </authorList>
    </citation>
    <scope>NUCLEOTIDE SEQUENCE [LARGE SCALE GENOMIC DNA]</scope>
    <source>
        <strain evidence="3 4">KY5</strain>
    </source>
</reference>
<proteinExistence type="predicted"/>
<keyword evidence="2" id="KW-0732">Signal</keyword>
<sequence length="107" mass="11431">MTPRARARRRLLAGALLCGVLAPALLTGCAESVDPIERLGRKAAQKMPQRKPGQAGPSCGQAFRKAERVGTASPADPAKPGHQEVADKEPPPPKKRCDDRGHHSKPR</sequence>
<dbReference type="EMBL" id="CP022685">
    <property type="protein sequence ID" value="ATL29867.1"/>
    <property type="molecule type" value="Genomic_DNA"/>
</dbReference>
<gene>
    <name evidence="3" type="ORF">KY5_4849</name>
</gene>
<organism evidence="3 4">
    <name type="scientific">Streptomyces formicae</name>
    <dbReference type="NCBI Taxonomy" id="1616117"/>
    <lineage>
        <taxon>Bacteria</taxon>
        <taxon>Bacillati</taxon>
        <taxon>Actinomycetota</taxon>
        <taxon>Actinomycetes</taxon>
        <taxon>Kitasatosporales</taxon>
        <taxon>Streptomycetaceae</taxon>
        <taxon>Streptomyces</taxon>
    </lineage>
</organism>
<dbReference type="AlphaFoldDB" id="A0A291QED5"/>
<evidence type="ECO:0000313" key="3">
    <source>
        <dbReference type="EMBL" id="ATL29867.1"/>
    </source>
</evidence>
<dbReference type="Proteomes" id="UP000221011">
    <property type="component" value="Chromosome"/>
</dbReference>
<evidence type="ECO:0000313" key="4">
    <source>
        <dbReference type="Proteomes" id="UP000221011"/>
    </source>
</evidence>
<feature type="region of interest" description="Disordered" evidence="1">
    <location>
        <begin position="40"/>
        <end position="107"/>
    </location>
</feature>
<feature type="chain" id="PRO_5038488720" description="Lipoprotein" evidence="2">
    <location>
        <begin position="27"/>
        <end position="107"/>
    </location>
</feature>
<evidence type="ECO:0000256" key="1">
    <source>
        <dbReference type="SAM" id="MobiDB-lite"/>
    </source>
</evidence>
<evidence type="ECO:0008006" key="5">
    <source>
        <dbReference type="Google" id="ProtNLM"/>
    </source>
</evidence>
<name>A0A291QED5_9ACTN</name>
<dbReference type="KEGG" id="sfk:KY5_4849"/>
<feature type="compositionally biased region" description="Basic and acidic residues" evidence="1">
    <location>
        <begin position="79"/>
        <end position="101"/>
    </location>
</feature>